<feature type="transmembrane region" description="Helical" evidence="7">
    <location>
        <begin position="67"/>
        <end position="87"/>
    </location>
</feature>
<evidence type="ECO:0000256" key="1">
    <source>
        <dbReference type="ARBA" id="ARBA00004127"/>
    </source>
</evidence>
<protein>
    <recommendedName>
        <fullName evidence="8">Transmembrane protein 135 N-terminal domain-containing protein</fullName>
    </recommendedName>
</protein>
<gene>
    <name evidence="9" type="ORF">ALC56_08604</name>
</gene>
<accession>A0A195F8P5</accession>
<dbReference type="GO" id="GO:0012505">
    <property type="term" value="C:endomembrane system"/>
    <property type="evidence" value="ECO:0007669"/>
    <property type="project" value="UniProtKB-SubCell"/>
</dbReference>
<comment type="subcellular location">
    <subcellularLocation>
        <location evidence="1">Endomembrane system</location>
        <topology evidence="1">Multi-pass membrane protein</topology>
    </subcellularLocation>
</comment>
<evidence type="ECO:0000256" key="7">
    <source>
        <dbReference type="SAM" id="Phobius"/>
    </source>
</evidence>
<evidence type="ECO:0000313" key="9">
    <source>
        <dbReference type="EMBL" id="KYN36813.1"/>
    </source>
</evidence>
<keyword evidence="3 7" id="KW-0812">Transmembrane</keyword>
<dbReference type="PANTHER" id="PTHR12459">
    <property type="entry name" value="TRANSMEMBRANE PROTEIN 135-RELATED"/>
    <property type="match status" value="1"/>
</dbReference>
<feature type="domain" description="Transmembrane protein 135 N-terminal" evidence="8">
    <location>
        <begin position="14"/>
        <end position="144"/>
    </location>
</feature>
<dbReference type="Proteomes" id="UP000078541">
    <property type="component" value="Unassembled WGS sequence"/>
</dbReference>
<dbReference type="KEGG" id="tsep:108750448"/>
<keyword evidence="4 7" id="KW-1133">Transmembrane helix</keyword>
<feature type="transmembrane region" description="Helical" evidence="7">
    <location>
        <begin position="347"/>
        <end position="371"/>
    </location>
</feature>
<name>A0A195F8P5_9HYME</name>
<dbReference type="EMBL" id="KQ981727">
    <property type="protein sequence ID" value="KYN36813.1"/>
    <property type="molecule type" value="Genomic_DNA"/>
</dbReference>
<evidence type="ECO:0000256" key="4">
    <source>
        <dbReference type="ARBA" id="ARBA00022989"/>
    </source>
</evidence>
<feature type="region of interest" description="Disordered" evidence="6">
    <location>
        <begin position="208"/>
        <end position="227"/>
    </location>
</feature>
<comment type="similarity">
    <text evidence="2">Belongs to the TMEM135 family.</text>
</comment>
<dbReference type="InterPro" id="IPR026749">
    <property type="entry name" value="Tmem135"/>
</dbReference>
<feature type="transmembrane region" description="Helical" evidence="7">
    <location>
        <begin position="391"/>
        <end position="412"/>
    </location>
</feature>
<sequence>MPAQLSKFSFEVPCRDYVHPWTESCVSATTGLGLHCLQESLRIYTTVYIIAFLMRRKRPTKEDVKKTMLGILQSTAFLSWSAFSYSMWICLLRQALGRFYIPTVSFLPSFLSSLSAIVIERASRRTLLCLYVSNVATETLFKMGLWRGYYSPISRGEVYIFAVSVAVLLYFFRSKTNKQDQVYKIFRMIIGRYEETEYLKKKDLHPETSSRNIASDNAKNDTHRSIHRSSARHKFSILWKSFEAYKYIINSLKAQSKDASCPHPYSCAHYILADSARIFSYGVCGQIALKLILQFKRLLQKPKLLKTIIFQRDNLNLAIFLGGFVGLYKLVSCTLRRIFHKDSHIYAIPAGLIASVTFMAYPNTTIALYIMWKTLQLLWNDAVENEKVPEIKWFASLLYCFSTAVLFHAAIVEPQNLRSSYWRFLYTVSGGRIAVMSRLPMNVFGLETHKNLQEVLRKTKTTDQLTFSF</sequence>
<evidence type="ECO:0000256" key="6">
    <source>
        <dbReference type="SAM" id="MobiDB-lite"/>
    </source>
</evidence>
<dbReference type="PANTHER" id="PTHR12459:SF15">
    <property type="entry name" value="TRANSMEMBRANE PROTEIN 135"/>
    <property type="match status" value="1"/>
</dbReference>
<organism evidence="9 10">
    <name type="scientific">Trachymyrmex septentrionalis</name>
    <dbReference type="NCBI Taxonomy" id="34720"/>
    <lineage>
        <taxon>Eukaryota</taxon>
        <taxon>Metazoa</taxon>
        <taxon>Ecdysozoa</taxon>
        <taxon>Arthropoda</taxon>
        <taxon>Hexapoda</taxon>
        <taxon>Insecta</taxon>
        <taxon>Pterygota</taxon>
        <taxon>Neoptera</taxon>
        <taxon>Endopterygota</taxon>
        <taxon>Hymenoptera</taxon>
        <taxon>Apocrita</taxon>
        <taxon>Aculeata</taxon>
        <taxon>Formicoidea</taxon>
        <taxon>Formicidae</taxon>
        <taxon>Myrmicinae</taxon>
        <taxon>Trachymyrmex</taxon>
    </lineage>
</organism>
<evidence type="ECO:0000256" key="2">
    <source>
        <dbReference type="ARBA" id="ARBA00008924"/>
    </source>
</evidence>
<evidence type="ECO:0000256" key="5">
    <source>
        <dbReference type="ARBA" id="ARBA00023136"/>
    </source>
</evidence>
<proteinExistence type="inferred from homology"/>
<keyword evidence="5 7" id="KW-0472">Membrane</keyword>
<dbReference type="InterPro" id="IPR031926">
    <property type="entry name" value="TMEM135_N"/>
</dbReference>
<evidence type="ECO:0000313" key="10">
    <source>
        <dbReference type="Proteomes" id="UP000078541"/>
    </source>
</evidence>
<dbReference type="AlphaFoldDB" id="A0A195F8P5"/>
<dbReference type="OrthoDB" id="291792at2759"/>
<dbReference type="Pfam" id="PF15982">
    <property type="entry name" value="TMEM135_C_rich"/>
    <property type="match status" value="1"/>
</dbReference>
<feature type="transmembrane region" description="Helical" evidence="7">
    <location>
        <begin position="315"/>
        <end position="335"/>
    </location>
</feature>
<feature type="transmembrane region" description="Helical" evidence="7">
    <location>
        <begin position="158"/>
        <end position="174"/>
    </location>
</feature>
<reference evidence="9 10" key="1">
    <citation type="submission" date="2016-03" db="EMBL/GenBank/DDBJ databases">
        <title>Trachymyrmex septentrionalis WGS genome.</title>
        <authorList>
            <person name="Nygaard S."/>
            <person name="Hu H."/>
            <person name="Boomsma J."/>
            <person name="Zhang G."/>
        </authorList>
    </citation>
    <scope>NUCLEOTIDE SEQUENCE [LARGE SCALE GENOMIC DNA]</scope>
    <source>
        <strain evidence="9">Tsep2-gDNA-1</strain>
        <tissue evidence="9">Whole body</tissue>
    </source>
</reference>
<feature type="transmembrane region" description="Helical" evidence="7">
    <location>
        <begin position="99"/>
        <end position="119"/>
    </location>
</feature>
<keyword evidence="10" id="KW-1185">Reference proteome</keyword>
<evidence type="ECO:0000256" key="3">
    <source>
        <dbReference type="ARBA" id="ARBA00022692"/>
    </source>
</evidence>
<evidence type="ECO:0000259" key="8">
    <source>
        <dbReference type="Pfam" id="PF15982"/>
    </source>
</evidence>